<dbReference type="RefSeq" id="WP_068658617.1">
    <property type="nucleotide sequence ID" value="NZ_CP017770.1"/>
</dbReference>
<comment type="caution">
    <text evidence="1">The sequence shown here is derived from an EMBL/GenBank/DDBJ whole genome shotgun (WGS) entry which is preliminary data.</text>
</comment>
<protein>
    <submittedName>
        <fullName evidence="1">Uncharacterized protein</fullName>
    </submittedName>
</protein>
<dbReference type="Proteomes" id="UP000077134">
    <property type="component" value="Unassembled WGS sequence"/>
</dbReference>
<gene>
    <name evidence="1" type="ORF">PNBC_12690</name>
</gene>
<sequence>MSHLVWELATYHFEHWLNIANIYAKKKIRPKPNFDFEYDYNSIVIFPKRSNKLEKHSFNALTWGELECPYILNKKRDLEEISHLPMRLAITNGNEEDKKAAEKYLRNLRVLSAIR</sequence>
<accession>A0A167DWX1</accession>
<dbReference type="EMBL" id="LSFN01000014">
    <property type="protein sequence ID" value="OAB74874.1"/>
    <property type="molecule type" value="Genomic_DNA"/>
</dbReference>
<proteinExistence type="predicted"/>
<dbReference type="STRING" id="1763538.LPB68_01265"/>
<dbReference type="KEGG" id="pcx:LPB68_01265"/>
<dbReference type="AlphaFoldDB" id="A0A167DWX1"/>
<reference evidence="1 2" key="1">
    <citation type="submission" date="2016-02" db="EMBL/GenBank/DDBJ databases">
        <title>Paenibacillus sp. LPB0068, isolated from Crassostrea gigas.</title>
        <authorList>
            <person name="Shin S.-K."/>
            <person name="Yi H."/>
        </authorList>
    </citation>
    <scope>NUCLEOTIDE SEQUENCE [LARGE SCALE GENOMIC DNA]</scope>
    <source>
        <strain evidence="1 2">LPB0068</strain>
    </source>
</reference>
<keyword evidence="2" id="KW-1185">Reference proteome</keyword>
<organism evidence="1 2">
    <name type="scientific">Paenibacillus crassostreae</name>
    <dbReference type="NCBI Taxonomy" id="1763538"/>
    <lineage>
        <taxon>Bacteria</taxon>
        <taxon>Bacillati</taxon>
        <taxon>Bacillota</taxon>
        <taxon>Bacilli</taxon>
        <taxon>Bacillales</taxon>
        <taxon>Paenibacillaceae</taxon>
        <taxon>Paenibacillus</taxon>
    </lineage>
</organism>
<dbReference type="OrthoDB" id="2543325at2"/>
<evidence type="ECO:0000313" key="1">
    <source>
        <dbReference type="EMBL" id="OAB74874.1"/>
    </source>
</evidence>
<name>A0A167DWX1_9BACL</name>
<evidence type="ECO:0000313" key="2">
    <source>
        <dbReference type="Proteomes" id="UP000077134"/>
    </source>
</evidence>